<dbReference type="Pfam" id="PF00059">
    <property type="entry name" value="Lectin_C"/>
    <property type="match status" value="1"/>
</dbReference>
<dbReference type="EnsemblMetazoa" id="XM_038193110.1">
    <property type="protein sequence ID" value="XP_038049038.1"/>
    <property type="gene ID" value="LOC119722784"/>
</dbReference>
<dbReference type="AlphaFoldDB" id="A0A913ZB78"/>
<dbReference type="Proteomes" id="UP000887568">
    <property type="component" value="Unplaced"/>
</dbReference>
<organism evidence="4 5">
    <name type="scientific">Patiria miniata</name>
    <name type="common">Bat star</name>
    <name type="synonym">Asterina miniata</name>
    <dbReference type="NCBI Taxonomy" id="46514"/>
    <lineage>
        <taxon>Eukaryota</taxon>
        <taxon>Metazoa</taxon>
        <taxon>Echinodermata</taxon>
        <taxon>Eleutherozoa</taxon>
        <taxon>Asterozoa</taxon>
        <taxon>Asteroidea</taxon>
        <taxon>Valvatacea</taxon>
        <taxon>Valvatida</taxon>
        <taxon>Asterinidae</taxon>
        <taxon>Patiria</taxon>
    </lineage>
</organism>
<feature type="domain" description="C-type lectin" evidence="3">
    <location>
        <begin position="27"/>
        <end position="151"/>
    </location>
</feature>
<evidence type="ECO:0000259" key="3">
    <source>
        <dbReference type="PROSITE" id="PS50041"/>
    </source>
</evidence>
<protein>
    <recommendedName>
        <fullName evidence="3">C-type lectin domain-containing protein</fullName>
    </recommendedName>
</protein>
<keyword evidence="5" id="KW-1185">Reference proteome</keyword>
<dbReference type="Gene3D" id="3.10.100.10">
    <property type="entry name" value="Mannose-Binding Protein A, subunit A"/>
    <property type="match status" value="1"/>
</dbReference>
<evidence type="ECO:0000313" key="4">
    <source>
        <dbReference type="EnsemblMetazoa" id="XP_038049038.1"/>
    </source>
</evidence>
<evidence type="ECO:0000256" key="2">
    <source>
        <dbReference type="SAM" id="SignalP"/>
    </source>
</evidence>
<dbReference type="InterPro" id="IPR016187">
    <property type="entry name" value="CTDL_fold"/>
</dbReference>
<proteinExistence type="predicted"/>
<dbReference type="SUPFAM" id="SSF56436">
    <property type="entry name" value="C-type lectin-like"/>
    <property type="match status" value="1"/>
</dbReference>
<dbReference type="InterPro" id="IPR018378">
    <property type="entry name" value="C-type_lectin_CS"/>
</dbReference>
<feature type="chain" id="PRO_5036803560" description="C-type lectin domain-containing protein" evidence="2">
    <location>
        <begin position="18"/>
        <end position="237"/>
    </location>
</feature>
<dbReference type="PROSITE" id="PS50041">
    <property type="entry name" value="C_TYPE_LECTIN_2"/>
    <property type="match status" value="1"/>
</dbReference>
<dbReference type="SMART" id="SM00034">
    <property type="entry name" value="CLECT"/>
    <property type="match status" value="1"/>
</dbReference>
<dbReference type="PANTHER" id="PTHR22803">
    <property type="entry name" value="MANNOSE, PHOSPHOLIPASE, LECTIN RECEPTOR RELATED"/>
    <property type="match status" value="1"/>
</dbReference>
<evidence type="ECO:0000256" key="1">
    <source>
        <dbReference type="ARBA" id="ARBA00023157"/>
    </source>
</evidence>
<feature type="signal peptide" evidence="2">
    <location>
        <begin position="1"/>
        <end position="17"/>
    </location>
</feature>
<accession>A0A913ZB78</accession>
<dbReference type="OrthoDB" id="6133475at2759"/>
<dbReference type="RefSeq" id="XP_038049038.1">
    <property type="nucleotide sequence ID" value="XM_038193110.1"/>
</dbReference>
<dbReference type="PROSITE" id="PS00615">
    <property type="entry name" value="C_TYPE_LECTIN_1"/>
    <property type="match status" value="1"/>
</dbReference>
<dbReference type="GeneID" id="119722784"/>
<dbReference type="InterPro" id="IPR016186">
    <property type="entry name" value="C-type_lectin-like/link_sf"/>
</dbReference>
<name>A0A913ZB78_PATMI</name>
<keyword evidence="2" id="KW-0732">Signal</keyword>
<dbReference type="InterPro" id="IPR001304">
    <property type="entry name" value="C-type_lectin-like"/>
</dbReference>
<evidence type="ECO:0000313" key="5">
    <source>
        <dbReference type="Proteomes" id="UP000887568"/>
    </source>
</evidence>
<keyword evidence="1" id="KW-1015">Disulfide bond</keyword>
<reference evidence="4" key="1">
    <citation type="submission" date="2022-11" db="UniProtKB">
        <authorList>
            <consortium name="EnsemblMetazoa"/>
        </authorList>
    </citation>
    <scope>IDENTIFICATION</scope>
</reference>
<dbReference type="InterPro" id="IPR050111">
    <property type="entry name" value="C-type_lectin/snaclec_domain"/>
</dbReference>
<sequence length="237" mass="26628">MELAALSIVIMLACVQAEPCQPGQERFGNSCYQLLTETFTWEEASQACANIDAGLVIPDSLQEHQFIWEMFTRKVTESGNLWIGCSDVKEEGRWVQAGDGDHECTYFNWAEGEPHPDYKDREDCAGMWGYFGHGGLWNDMPCTNSYNAMCESPAVPSMSCRLTYDARGFFTAHCLTDRILKDSSTSSVAWALVCRDGPRCRSFSLRPASRGALMSCQLDPAIEMNTEDAKSCQYYYF</sequence>